<reference evidence="1 2" key="1">
    <citation type="journal article" date="2011" name="J. Genet. Genomics">
        <title>Unraveling the Acidithiobacillus caldus complete genome and its central metabolisms for carbon assimilation.</title>
        <authorList>
            <person name="You X.Y."/>
            <person name="Guo X."/>
            <person name="Zheng H.J."/>
            <person name="Zhang M.J."/>
            <person name="Liu L.J."/>
            <person name="Zhu Y.Q."/>
            <person name="Zhu B."/>
            <person name="Wang S.Y."/>
            <person name="Zhao G.P."/>
            <person name="Poetsch A."/>
            <person name="Jiang C.Y."/>
            <person name="Liu S.J."/>
        </authorList>
    </citation>
    <scope>NUCLEOTIDE SEQUENCE [LARGE SCALE GENOMIC DNA]</scope>
    <source>
        <strain evidence="1 2">SM-1</strain>
    </source>
</reference>
<dbReference type="HOGENOM" id="CLU_3245775_0_0_6"/>
<keyword evidence="2" id="KW-1185">Reference proteome</keyword>
<evidence type="ECO:0000313" key="1">
    <source>
        <dbReference type="EMBL" id="AEK56834.1"/>
    </source>
</evidence>
<dbReference type="AlphaFoldDB" id="F9ZPK6"/>
<dbReference type="EMBL" id="CP002573">
    <property type="protein sequence ID" value="AEK56834.1"/>
    <property type="molecule type" value="Genomic_DNA"/>
</dbReference>
<evidence type="ECO:0000313" key="2">
    <source>
        <dbReference type="Proteomes" id="UP000006135"/>
    </source>
</evidence>
<protein>
    <submittedName>
        <fullName evidence="1">Uncharacterized protein</fullName>
    </submittedName>
</protein>
<proteinExistence type="predicted"/>
<dbReference type="Proteomes" id="UP000006135">
    <property type="component" value="Chromosome"/>
</dbReference>
<gene>
    <name evidence="1" type="ordered locus">Atc_0183</name>
</gene>
<name>F9ZPK6_ACICS</name>
<dbReference type="KEGG" id="acu:Atc_0183"/>
<organism evidence="1 2">
    <name type="scientific">Acidithiobacillus caldus (strain SM-1)</name>
    <dbReference type="NCBI Taxonomy" id="990288"/>
    <lineage>
        <taxon>Bacteria</taxon>
        <taxon>Pseudomonadati</taxon>
        <taxon>Pseudomonadota</taxon>
        <taxon>Acidithiobacillia</taxon>
        <taxon>Acidithiobacillales</taxon>
        <taxon>Acidithiobacillaceae</taxon>
        <taxon>Acidithiobacillus</taxon>
    </lineage>
</organism>
<sequence length="42" mass="4965">MKNPDRLFPEIDDVIISKAQVYTLVFRRFVSDDSWPRGPELL</sequence>
<accession>F9ZPK6</accession>